<protein>
    <submittedName>
        <fullName evidence="2">Uncharacterized protein</fullName>
    </submittedName>
</protein>
<accession>A0ABW2HRE7</accession>
<evidence type="ECO:0000313" key="3">
    <source>
        <dbReference type="Proteomes" id="UP001596548"/>
    </source>
</evidence>
<dbReference type="Proteomes" id="UP001596548">
    <property type="component" value="Unassembled WGS sequence"/>
</dbReference>
<feature type="compositionally biased region" description="Low complexity" evidence="1">
    <location>
        <begin position="215"/>
        <end position="235"/>
    </location>
</feature>
<dbReference type="RefSeq" id="WP_378968436.1">
    <property type="nucleotide sequence ID" value="NZ_JBHTBJ010000009.1"/>
</dbReference>
<sequence length="298" mass="30600">MTAPGNSALVFTLLAVFLACSGYAAGRLHQRYQMERDRQEAYRDGYDMATRSIFSLAARLVAPRRAPRSTPRPIVDGALVPSALSATPPPDAALPDTPLSDPARSHAPLADPALADPALADPALSNAAPFDSALSELASSGQSASDSIWPAPGSGSVAPGHAGLLRRSGVPGALPMPSPRRAPTLPERHAASLGFPVPPRPPAVGPPTAKPPAAGPSAAGPSAAGPFGPFTAGPAPDVPDVPPSSPGRHTVPEELVQAETYRLPPDRVFRAKVPDPADRPALPEEPTTRLGVPKPRNS</sequence>
<gene>
    <name evidence="2" type="ORF">ACFQS1_15490</name>
</gene>
<name>A0ABW2HRE7_9ACTN</name>
<keyword evidence="3" id="KW-1185">Reference proteome</keyword>
<feature type="region of interest" description="Disordered" evidence="1">
    <location>
        <begin position="65"/>
        <end position="110"/>
    </location>
</feature>
<feature type="region of interest" description="Disordered" evidence="1">
    <location>
        <begin position="143"/>
        <end position="298"/>
    </location>
</feature>
<feature type="compositionally biased region" description="Low complexity" evidence="1">
    <location>
        <begin position="93"/>
        <end position="110"/>
    </location>
</feature>
<feature type="compositionally biased region" description="Pro residues" evidence="1">
    <location>
        <begin position="196"/>
        <end position="214"/>
    </location>
</feature>
<proteinExistence type="predicted"/>
<dbReference type="EMBL" id="JBHTBJ010000009">
    <property type="protein sequence ID" value="MFC7275391.1"/>
    <property type="molecule type" value="Genomic_DNA"/>
</dbReference>
<comment type="caution">
    <text evidence="2">The sequence shown here is derived from an EMBL/GenBank/DDBJ whole genome shotgun (WGS) entry which is preliminary data.</text>
</comment>
<reference evidence="3" key="1">
    <citation type="journal article" date="2019" name="Int. J. Syst. Evol. Microbiol.">
        <title>The Global Catalogue of Microorganisms (GCM) 10K type strain sequencing project: providing services to taxonomists for standard genome sequencing and annotation.</title>
        <authorList>
            <consortium name="The Broad Institute Genomics Platform"/>
            <consortium name="The Broad Institute Genome Sequencing Center for Infectious Disease"/>
            <person name="Wu L."/>
            <person name="Ma J."/>
        </authorList>
    </citation>
    <scope>NUCLEOTIDE SEQUENCE [LARGE SCALE GENOMIC DNA]</scope>
    <source>
        <strain evidence="3">XZYJT-10</strain>
    </source>
</reference>
<feature type="compositionally biased region" description="Pro residues" evidence="1">
    <location>
        <begin position="236"/>
        <end position="245"/>
    </location>
</feature>
<evidence type="ECO:0000313" key="2">
    <source>
        <dbReference type="EMBL" id="MFC7275391.1"/>
    </source>
</evidence>
<organism evidence="2 3">
    <name type="scientific">Paractinoplanes rhizophilus</name>
    <dbReference type="NCBI Taxonomy" id="1416877"/>
    <lineage>
        <taxon>Bacteria</taxon>
        <taxon>Bacillati</taxon>
        <taxon>Actinomycetota</taxon>
        <taxon>Actinomycetes</taxon>
        <taxon>Micromonosporales</taxon>
        <taxon>Micromonosporaceae</taxon>
        <taxon>Paractinoplanes</taxon>
    </lineage>
</organism>
<feature type="compositionally biased region" description="Basic and acidic residues" evidence="1">
    <location>
        <begin position="264"/>
        <end position="282"/>
    </location>
</feature>
<evidence type="ECO:0000256" key="1">
    <source>
        <dbReference type="SAM" id="MobiDB-lite"/>
    </source>
</evidence>